<protein>
    <submittedName>
        <fullName evidence="1">PAS domain-containing protein</fullName>
    </submittedName>
</protein>
<dbReference type="EMBL" id="CP041636">
    <property type="protein sequence ID" value="QDO97054.1"/>
    <property type="molecule type" value="Genomic_DNA"/>
</dbReference>
<keyword evidence="2" id="KW-1185">Reference proteome</keyword>
<dbReference type="OrthoDB" id="8478543at2"/>
<sequence length="197" mass="21602">MGSGDFLHTLPTPLSQQARQFFAIWQGWRGARRLPQRSDLSKGDLGALADSCLLLNIRSADDIRMENVGRTIIEKIGFDLTGMNYLDLTSKENRSWRATLTIAQAAQPAGVLIYYWLRFPDGAVLPVEFTGAPLYEDGAAQSSLILCCATGLADTAGRKQPLDPDSYVEGDGMRFIDIGYGVPPLVPAERQEARPVQ</sequence>
<reference evidence="1 2" key="1">
    <citation type="submission" date="2019-07" db="EMBL/GenBank/DDBJ databases">
        <title>Genome sequencing for Ferrovibrio sp. K5.</title>
        <authorList>
            <person name="Park S.-J."/>
        </authorList>
    </citation>
    <scope>NUCLEOTIDE SEQUENCE [LARGE SCALE GENOMIC DNA]</scope>
    <source>
        <strain evidence="1 2">K5</strain>
    </source>
</reference>
<accession>A0A516GZU7</accession>
<evidence type="ECO:0000313" key="1">
    <source>
        <dbReference type="EMBL" id="QDO97054.1"/>
    </source>
</evidence>
<dbReference type="Pfam" id="PF07310">
    <property type="entry name" value="PAS_5"/>
    <property type="match status" value="1"/>
</dbReference>
<dbReference type="InterPro" id="IPR009922">
    <property type="entry name" value="DUF1457"/>
</dbReference>
<dbReference type="AlphaFoldDB" id="A0A516GZU7"/>
<gene>
    <name evidence="1" type="ORF">FNB15_07100</name>
</gene>
<organism evidence="1 2">
    <name type="scientific">Ferrovibrio terrae</name>
    <dbReference type="NCBI Taxonomy" id="2594003"/>
    <lineage>
        <taxon>Bacteria</taxon>
        <taxon>Pseudomonadati</taxon>
        <taxon>Pseudomonadota</taxon>
        <taxon>Alphaproteobacteria</taxon>
        <taxon>Rhodospirillales</taxon>
        <taxon>Rhodospirillaceae</taxon>
        <taxon>Ferrovibrio</taxon>
    </lineage>
</organism>
<proteinExistence type="predicted"/>
<dbReference type="Proteomes" id="UP000317496">
    <property type="component" value="Chromosome"/>
</dbReference>
<dbReference type="KEGG" id="fer:FNB15_07100"/>
<evidence type="ECO:0000313" key="2">
    <source>
        <dbReference type="Proteomes" id="UP000317496"/>
    </source>
</evidence>
<name>A0A516GZU7_9PROT</name>
<dbReference type="RefSeq" id="WP_144068035.1">
    <property type="nucleotide sequence ID" value="NZ_CP041636.1"/>
</dbReference>